<accession>A0A0D2N771</accession>
<feature type="region of interest" description="Disordered" evidence="1">
    <location>
        <begin position="273"/>
        <end position="298"/>
    </location>
</feature>
<evidence type="ECO:0000313" key="3">
    <source>
        <dbReference type="Proteomes" id="UP000054498"/>
    </source>
</evidence>
<dbReference type="OrthoDB" id="537877at2759"/>
<dbReference type="Proteomes" id="UP000054498">
    <property type="component" value="Unassembled WGS sequence"/>
</dbReference>
<dbReference type="STRING" id="145388.A0A0D2N771"/>
<dbReference type="RefSeq" id="XP_013900705.1">
    <property type="nucleotide sequence ID" value="XM_014045251.1"/>
</dbReference>
<dbReference type="AlphaFoldDB" id="A0A0D2N771"/>
<evidence type="ECO:0000256" key="1">
    <source>
        <dbReference type="SAM" id="MobiDB-lite"/>
    </source>
</evidence>
<gene>
    <name evidence="2" type="ORF">MNEG_6274</name>
</gene>
<sequence length="451" mass="46679">MAPRAAPRASLAGLASLDSLDDLPASSEFIEQELVVKIIDGLREEMLGCSNAFFGVALASVALSVVAASGVEVSEAPEVLFSGVTVGDVATWMDSLLVAGLLRYGAESFGRVLDTGNERKQLAYTFQGINRLGMVFQQLAVAAGTVSFVITLEAAVEWPPLVTVASGLFFAAAVARSMAMWRCVEAANDVSFPLLDRLAIRIAFNYLLQYEAAGRRPSEQASGAQPPAATGAAAASALPAAALGVPAGSAGPGGAALRGSSVQEILRGLPPVLPLISRPGRGSDGGDGGARGEGPGYELTPEEERLVQAFQSSLNSAGLSLVLQSFATGLLVTAGLASNHIGDAIADGIQVVNKAIAAELIFVATANIDNALYTDGCDVAHLLQGLGKNGLTKLFHNLSILAWAVVMAKLVALAAPWEESSPFFSYLNEVLGHKAGDFMLEAEQMLVKMLP</sequence>
<organism evidence="2 3">
    <name type="scientific">Monoraphidium neglectum</name>
    <dbReference type="NCBI Taxonomy" id="145388"/>
    <lineage>
        <taxon>Eukaryota</taxon>
        <taxon>Viridiplantae</taxon>
        <taxon>Chlorophyta</taxon>
        <taxon>core chlorophytes</taxon>
        <taxon>Chlorophyceae</taxon>
        <taxon>CS clade</taxon>
        <taxon>Sphaeropleales</taxon>
        <taxon>Selenastraceae</taxon>
        <taxon>Monoraphidium</taxon>
    </lineage>
</organism>
<protein>
    <submittedName>
        <fullName evidence="2">Uncharacterized protein</fullName>
    </submittedName>
</protein>
<dbReference type="KEGG" id="mng:MNEG_6274"/>
<name>A0A0D2N771_9CHLO</name>
<dbReference type="EMBL" id="KK101224">
    <property type="protein sequence ID" value="KIZ01686.1"/>
    <property type="molecule type" value="Genomic_DNA"/>
</dbReference>
<feature type="compositionally biased region" description="Gly residues" evidence="1">
    <location>
        <begin position="282"/>
        <end position="295"/>
    </location>
</feature>
<keyword evidence="3" id="KW-1185">Reference proteome</keyword>
<evidence type="ECO:0000313" key="2">
    <source>
        <dbReference type="EMBL" id="KIZ01686.1"/>
    </source>
</evidence>
<proteinExistence type="predicted"/>
<reference evidence="2 3" key="1">
    <citation type="journal article" date="2013" name="BMC Genomics">
        <title>Reconstruction of the lipid metabolism for the microalga Monoraphidium neglectum from its genome sequence reveals characteristics suitable for biofuel production.</title>
        <authorList>
            <person name="Bogen C."/>
            <person name="Al-Dilaimi A."/>
            <person name="Albersmeier A."/>
            <person name="Wichmann J."/>
            <person name="Grundmann M."/>
            <person name="Rupp O."/>
            <person name="Lauersen K.J."/>
            <person name="Blifernez-Klassen O."/>
            <person name="Kalinowski J."/>
            <person name="Goesmann A."/>
            <person name="Mussgnug J.H."/>
            <person name="Kruse O."/>
        </authorList>
    </citation>
    <scope>NUCLEOTIDE SEQUENCE [LARGE SCALE GENOMIC DNA]</scope>
    <source>
        <strain evidence="2 3">SAG 48.87</strain>
    </source>
</reference>
<dbReference type="GeneID" id="25739150"/>